<sequence length="188" mass="20748">MKRVVRYFLFIFIGMILISASPTYTSACSCAELPSVEEELERSKAVFSGKVVSVREKGYGKGHAPKSVLFEVSNTWKGVQQSQIIITTGLGGGDCGIDFKVGEEYLVYANESTMYGKSSLVSIICDRTNKISLLQEDLAILGDGQPPMEQVDLSREHSGSSFYSWILVIIAISAVGIFFIRRSKKNRK</sequence>
<evidence type="ECO:0000256" key="1">
    <source>
        <dbReference type="SAM" id="Phobius"/>
    </source>
</evidence>
<evidence type="ECO:0000313" key="2">
    <source>
        <dbReference type="EMBL" id="MBP2241515.1"/>
    </source>
</evidence>
<keyword evidence="1" id="KW-0812">Transmembrane</keyword>
<proteinExistence type="predicted"/>
<feature type="transmembrane region" description="Helical" evidence="1">
    <location>
        <begin position="162"/>
        <end position="180"/>
    </location>
</feature>
<accession>A0ABS4RGM7</accession>
<keyword evidence="1" id="KW-1133">Transmembrane helix</keyword>
<comment type="caution">
    <text evidence="2">The sequence shown here is derived from an EMBL/GenBank/DDBJ whole genome shotgun (WGS) entry which is preliminary data.</text>
</comment>
<protein>
    <recommendedName>
        <fullName evidence="4">Tissue inhibitor of metalloproteinase</fullName>
    </recommendedName>
</protein>
<dbReference type="RefSeq" id="WP_066400049.1">
    <property type="nucleotide sequence ID" value="NZ_JAGIKZ010000010.1"/>
</dbReference>
<evidence type="ECO:0000313" key="3">
    <source>
        <dbReference type="Proteomes" id="UP001519293"/>
    </source>
</evidence>
<name>A0ABS4RGM7_9BACI</name>
<dbReference type="SUPFAM" id="SSF50242">
    <property type="entry name" value="TIMP-like"/>
    <property type="match status" value="1"/>
</dbReference>
<dbReference type="InterPro" id="IPR008993">
    <property type="entry name" value="TIMP-like_OB-fold"/>
</dbReference>
<reference evidence="2 3" key="1">
    <citation type="submission" date="2021-03" db="EMBL/GenBank/DDBJ databases">
        <title>Genomic Encyclopedia of Type Strains, Phase IV (KMG-IV): sequencing the most valuable type-strain genomes for metagenomic binning, comparative biology and taxonomic classification.</title>
        <authorList>
            <person name="Goeker M."/>
        </authorList>
    </citation>
    <scope>NUCLEOTIDE SEQUENCE [LARGE SCALE GENOMIC DNA]</scope>
    <source>
        <strain evidence="2 3">DSM 26675</strain>
    </source>
</reference>
<keyword evidence="1" id="KW-0472">Membrane</keyword>
<evidence type="ECO:0008006" key="4">
    <source>
        <dbReference type="Google" id="ProtNLM"/>
    </source>
</evidence>
<dbReference type="Proteomes" id="UP001519293">
    <property type="component" value="Unassembled WGS sequence"/>
</dbReference>
<gene>
    <name evidence="2" type="ORF">J2Z40_002078</name>
</gene>
<organism evidence="2 3">
    <name type="scientific">Cytobacillus eiseniae</name>
    <dbReference type="NCBI Taxonomy" id="762947"/>
    <lineage>
        <taxon>Bacteria</taxon>
        <taxon>Bacillati</taxon>
        <taxon>Bacillota</taxon>
        <taxon>Bacilli</taxon>
        <taxon>Bacillales</taxon>
        <taxon>Bacillaceae</taxon>
        <taxon>Cytobacillus</taxon>
    </lineage>
</organism>
<keyword evidence="3" id="KW-1185">Reference proteome</keyword>
<dbReference type="EMBL" id="JAGIKZ010000010">
    <property type="protein sequence ID" value="MBP2241515.1"/>
    <property type="molecule type" value="Genomic_DNA"/>
</dbReference>
<dbReference type="Gene3D" id="2.40.50.120">
    <property type="match status" value="1"/>
</dbReference>
<dbReference type="PROSITE" id="PS51257">
    <property type="entry name" value="PROKAR_LIPOPROTEIN"/>
    <property type="match status" value="1"/>
</dbReference>